<evidence type="ECO:0000256" key="2">
    <source>
        <dbReference type="ARBA" id="ARBA00022801"/>
    </source>
</evidence>
<keyword evidence="3" id="KW-0645">Protease</keyword>
<keyword evidence="2" id="KW-0378">Hydrolase</keyword>
<keyword evidence="4" id="KW-1185">Reference proteome</keyword>
<reference evidence="3 4" key="1">
    <citation type="submission" date="2017-10" db="EMBL/GenBank/DDBJ databases">
        <title>The draft genome sequence of Lewinella nigricans NBRC 102662.</title>
        <authorList>
            <person name="Wang K."/>
        </authorList>
    </citation>
    <scope>NUCLEOTIDE SEQUENCE [LARGE SCALE GENOMIC DNA]</scope>
    <source>
        <strain evidence="3 4">NBRC 102662</strain>
    </source>
</reference>
<dbReference type="PROSITE" id="PS51257">
    <property type="entry name" value="PROKAR_LIPOPROTEIN"/>
    <property type="match status" value="1"/>
</dbReference>
<dbReference type="OrthoDB" id="9802627at2"/>
<dbReference type="Proteomes" id="UP000223913">
    <property type="component" value="Unassembled WGS sequence"/>
</dbReference>
<dbReference type="PRINTS" id="PR00922">
    <property type="entry name" value="DADACBPTASE3"/>
</dbReference>
<dbReference type="PANTHER" id="PTHR30023">
    <property type="entry name" value="D-ALANYL-D-ALANINE CARBOXYPEPTIDASE"/>
    <property type="match status" value="1"/>
</dbReference>
<comment type="similarity">
    <text evidence="1">Belongs to the peptidase S13 family.</text>
</comment>
<dbReference type="GO" id="GO:0004185">
    <property type="term" value="F:serine-type carboxypeptidase activity"/>
    <property type="evidence" value="ECO:0007669"/>
    <property type="project" value="InterPro"/>
</dbReference>
<proteinExistence type="inferred from homology"/>
<evidence type="ECO:0000313" key="4">
    <source>
        <dbReference type="Proteomes" id="UP000223913"/>
    </source>
</evidence>
<dbReference type="EMBL" id="PDUD01000026">
    <property type="protein sequence ID" value="PHN04364.1"/>
    <property type="molecule type" value="Genomic_DNA"/>
</dbReference>
<evidence type="ECO:0000313" key="3">
    <source>
        <dbReference type="EMBL" id="PHN04364.1"/>
    </source>
</evidence>
<dbReference type="PANTHER" id="PTHR30023:SF0">
    <property type="entry name" value="PENICILLIN-SENSITIVE CARBOXYPEPTIDASE A"/>
    <property type="match status" value="1"/>
</dbReference>
<dbReference type="RefSeq" id="WP_099152390.1">
    <property type="nucleotide sequence ID" value="NZ_PDUD01000026.1"/>
</dbReference>
<name>A0A2D0N773_FLAN2</name>
<dbReference type="SUPFAM" id="SSF56601">
    <property type="entry name" value="beta-lactamase/transpeptidase-like"/>
    <property type="match status" value="1"/>
</dbReference>
<dbReference type="InterPro" id="IPR012338">
    <property type="entry name" value="Beta-lactam/transpept-like"/>
</dbReference>
<dbReference type="GO" id="GO:0000270">
    <property type="term" value="P:peptidoglycan metabolic process"/>
    <property type="evidence" value="ECO:0007669"/>
    <property type="project" value="TreeGrafter"/>
</dbReference>
<gene>
    <name evidence="3" type="ORF">CRP01_22650</name>
</gene>
<protein>
    <submittedName>
        <fullName evidence="3">D-alanyl-D-alanine carboxypeptidase</fullName>
    </submittedName>
</protein>
<dbReference type="InterPro" id="IPR000667">
    <property type="entry name" value="Peptidase_S13"/>
</dbReference>
<sequence length="453" mass="52254">MSARFSDFLKYYGLLISAAVLLTACQGTKSLTSKERRSLDQLVDENPVFKKSFTGFALYDPAEKEWLYQKDAHLYYTPASNTKILTLYTALEVLGDSFPLLHYERRQDSLVFWGSGNPALLDPTLPMSTDAVAFLQAHDGPLFFTHAAFNDRRFGSGWAWDDFPYYYQPEKVGLPVYGNFVEFIRDKQTERVKVWPKYFERFVEEDPELYPRSDNAVIVRDEHQNRFRLNAAALTGKPYRRYVPFHYTPQLVLGVLQDTLSRNVYYLPKFSKNTANVLSSPRPDTLYRKLMQQSDNFIAEQLLLMCSDKLFGEMNTRRMISYAQDSLLAAAPDRYEWVDGSGLSRYNLFTPRSVVYVLEQLYQKMPEKWLFEVFPAGGKEGTIQNWYGPADGGAPFVFAKTGSLRHRHCLSGYVRTRSGKTLIFSFMHNNFTGSSNAVKEQMDLILRWINAEL</sequence>
<dbReference type="Pfam" id="PF02113">
    <property type="entry name" value="Peptidase_S13"/>
    <property type="match status" value="1"/>
</dbReference>
<evidence type="ECO:0000256" key="1">
    <source>
        <dbReference type="ARBA" id="ARBA00006096"/>
    </source>
</evidence>
<organism evidence="3 4">
    <name type="scientific">Flavilitoribacter nigricans (strain ATCC 23147 / DSM 23189 / NBRC 102662 / NCIMB 1420 / SS-2)</name>
    <name type="common">Lewinella nigricans</name>
    <dbReference type="NCBI Taxonomy" id="1122177"/>
    <lineage>
        <taxon>Bacteria</taxon>
        <taxon>Pseudomonadati</taxon>
        <taxon>Bacteroidota</taxon>
        <taxon>Saprospiria</taxon>
        <taxon>Saprospirales</taxon>
        <taxon>Lewinellaceae</taxon>
        <taxon>Flavilitoribacter</taxon>
    </lineage>
</organism>
<accession>A0A2D0N773</accession>
<comment type="caution">
    <text evidence="3">The sequence shown here is derived from an EMBL/GenBank/DDBJ whole genome shotgun (WGS) entry which is preliminary data.</text>
</comment>
<dbReference type="AlphaFoldDB" id="A0A2D0N773"/>
<dbReference type="GO" id="GO:0006508">
    <property type="term" value="P:proteolysis"/>
    <property type="evidence" value="ECO:0007669"/>
    <property type="project" value="InterPro"/>
</dbReference>
<keyword evidence="3" id="KW-0121">Carboxypeptidase</keyword>
<dbReference type="Gene3D" id="3.40.710.10">
    <property type="entry name" value="DD-peptidase/beta-lactamase superfamily"/>
    <property type="match status" value="2"/>
</dbReference>